<evidence type="ECO:0000256" key="1">
    <source>
        <dbReference type="SAM" id="Phobius"/>
    </source>
</evidence>
<accession>A0A832SKZ1</accession>
<evidence type="ECO:0000313" key="3">
    <source>
        <dbReference type="Proteomes" id="UP000600774"/>
    </source>
</evidence>
<reference evidence="2" key="1">
    <citation type="journal article" date="2020" name="bioRxiv">
        <title>A rank-normalized archaeal taxonomy based on genome phylogeny resolves widespread incomplete and uneven classifications.</title>
        <authorList>
            <person name="Rinke C."/>
            <person name="Chuvochina M."/>
            <person name="Mussig A.J."/>
            <person name="Chaumeil P.-A."/>
            <person name="Waite D.W."/>
            <person name="Whitman W.B."/>
            <person name="Parks D.H."/>
            <person name="Hugenholtz P."/>
        </authorList>
    </citation>
    <scope>NUCLEOTIDE SEQUENCE</scope>
    <source>
        <strain evidence="2">UBA8876</strain>
    </source>
</reference>
<keyword evidence="1" id="KW-1133">Transmembrane helix</keyword>
<dbReference type="AlphaFoldDB" id="A0A832SKZ1"/>
<protein>
    <submittedName>
        <fullName evidence="2">CcmD family protein</fullName>
    </submittedName>
</protein>
<keyword evidence="1" id="KW-0812">Transmembrane</keyword>
<sequence>MIRMEPFILAFAISWILIFAYLLSLLKTYAEFNKRLM</sequence>
<organism evidence="2 3">
    <name type="scientific">Methanosarcina acetivorans</name>
    <dbReference type="NCBI Taxonomy" id="2214"/>
    <lineage>
        <taxon>Archaea</taxon>
        <taxon>Methanobacteriati</taxon>
        <taxon>Methanobacteriota</taxon>
        <taxon>Stenosarchaea group</taxon>
        <taxon>Methanomicrobia</taxon>
        <taxon>Methanosarcinales</taxon>
        <taxon>Methanosarcinaceae</taxon>
        <taxon>Methanosarcina</taxon>
    </lineage>
</organism>
<name>A0A832SKZ1_9EURY</name>
<dbReference type="Proteomes" id="UP000600774">
    <property type="component" value="Unassembled WGS sequence"/>
</dbReference>
<dbReference type="NCBIfam" id="TIGR04391">
    <property type="entry name" value="CcmD_alt_fam"/>
    <property type="match status" value="1"/>
</dbReference>
<feature type="transmembrane region" description="Helical" evidence="1">
    <location>
        <begin position="6"/>
        <end position="26"/>
    </location>
</feature>
<gene>
    <name evidence="2" type="ORF">HA338_13770</name>
</gene>
<dbReference type="EMBL" id="DUJU01000154">
    <property type="protein sequence ID" value="HIH95032.1"/>
    <property type="molecule type" value="Genomic_DNA"/>
</dbReference>
<keyword evidence="1" id="KW-0472">Membrane</keyword>
<dbReference type="InterPro" id="IPR030888">
    <property type="entry name" value="Put_ccm"/>
</dbReference>
<comment type="caution">
    <text evidence="2">The sequence shown here is derived from an EMBL/GenBank/DDBJ whole genome shotgun (WGS) entry which is preliminary data.</text>
</comment>
<proteinExistence type="predicted"/>
<evidence type="ECO:0000313" key="2">
    <source>
        <dbReference type="EMBL" id="HIH95032.1"/>
    </source>
</evidence>